<proteinExistence type="predicted"/>
<name>A0AA39IEW9_9AGAR</name>
<feature type="non-terminal residue" evidence="1">
    <location>
        <position position="1"/>
    </location>
</feature>
<comment type="caution">
    <text evidence="1">The sequence shown here is derived from an EMBL/GenBank/DDBJ whole genome shotgun (WGS) entry which is preliminary data.</text>
</comment>
<dbReference type="Proteomes" id="UP001175226">
    <property type="component" value="Unassembled WGS sequence"/>
</dbReference>
<reference evidence="1" key="1">
    <citation type="submission" date="2023-06" db="EMBL/GenBank/DDBJ databases">
        <authorList>
            <consortium name="Lawrence Berkeley National Laboratory"/>
            <person name="Ahrendt S."/>
            <person name="Sahu N."/>
            <person name="Indic B."/>
            <person name="Wong-Bajracharya J."/>
            <person name="Merenyi Z."/>
            <person name="Ke H.-M."/>
            <person name="Monk M."/>
            <person name="Kocsube S."/>
            <person name="Drula E."/>
            <person name="Lipzen A."/>
            <person name="Balint B."/>
            <person name="Henrissat B."/>
            <person name="Andreopoulos B."/>
            <person name="Martin F.M."/>
            <person name="Harder C.B."/>
            <person name="Rigling D."/>
            <person name="Ford K.L."/>
            <person name="Foster G.D."/>
            <person name="Pangilinan J."/>
            <person name="Papanicolaou A."/>
            <person name="Barry K."/>
            <person name="LaButti K."/>
            <person name="Viragh M."/>
            <person name="Koriabine M."/>
            <person name="Yan M."/>
            <person name="Riley R."/>
            <person name="Champramary S."/>
            <person name="Plett K.L."/>
            <person name="Tsai I.J."/>
            <person name="Slot J."/>
            <person name="Sipos G."/>
            <person name="Plett J."/>
            <person name="Nagy L.G."/>
            <person name="Grigoriev I.V."/>
        </authorList>
    </citation>
    <scope>NUCLEOTIDE SEQUENCE</scope>
    <source>
        <strain evidence="1">FPL87.14</strain>
    </source>
</reference>
<sequence length="81" mass="9622">RYKRVIQNENIPLPPNKVRNMWLSKINKRLKLNCRMTYKHFRKKALNKDLVLHIWSGAILDENKLPKDWTEVNGVLVGITL</sequence>
<dbReference type="AlphaFoldDB" id="A0AA39IEW9"/>
<organism evidence="1 2">
    <name type="scientific">Armillaria borealis</name>
    <dbReference type="NCBI Taxonomy" id="47425"/>
    <lineage>
        <taxon>Eukaryota</taxon>
        <taxon>Fungi</taxon>
        <taxon>Dikarya</taxon>
        <taxon>Basidiomycota</taxon>
        <taxon>Agaricomycotina</taxon>
        <taxon>Agaricomycetes</taxon>
        <taxon>Agaricomycetidae</taxon>
        <taxon>Agaricales</taxon>
        <taxon>Marasmiineae</taxon>
        <taxon>Physalacriaceae</taxon>
        <taxon>Armillaria</taxon>
    </lineage>
</organism>
<gene>
    <name evidence="1" type="ORF">EV421DRAFT_1723395</name>
</gene>
<accession>A0AA39IEW9</accession>
<keyword evidence="2" id="KW-1185">Reference proteome</keyword>
<dbReference type="EMBL" id="JAUEPT010000255">
    <property type="protein sequence ID" value="KAK0421948.1"/>
    <property type="molecule type" value="Genomic_DNA"/>
</dbReference>
<protein>
    <submittedName>
        <fullName evidence="1">Uncharacterized protein</fullName>
    </submittedName>
</protein>
<evidence type="ECO:0000313" key="1">
    <source>
        <dbReference type="EMBL" id="KAK0421948.1"/>
    </source>
</evidence>
<evidence type="ECO:0000313" key="2">
    <source>
        <dbReference type="Proteomes" id="UP001175226"/>
    </source>
</evidence>